<proteinExistence type="predicted"/>
<feature type="transmembrane region" description="Helical" evidence="1">
    <location>
        <begin position="164"/>
        <end position="185"/>
    </location>
</feature>
<evidence type="ECO:0000256" key="1">
    <source>
        <dbReference type="SAM" id="Phobius"/>
    </source>
</evidence>
<keyword evidence="1" id="KW-0472">Membrane</keyword>
<dbReference type="InterPro" id="IPR042106">
    <property type="entry name" value="Nuo/plastoQ_OxRdtase_6_NuoJ"/>
</dbReference>
<geneLocation type="mitochondrion" evidence="2"/>
<keyword evidence="1" id="KW-0812">Transmembrane</keyword>
<accession>A0A6C0UAC7</accession>
<dbReference type="Gene3D" id="1.20.120.1200">
    <property type="entry name" value="NADH-ubiquinone/plastoquinone oxidoreductase chain 6, subunit NuoJ"/>
    <property type="match status" value="1"/>
</dbReference>
<evidence type="ECO:0000313" key="2">
    <source>
        <dbReference type="EMBL" id="QIB71974.1"/>
    </source>
</evidence>
<keyword evidence="2" id="KW-0496">Mitochondrion</keyword>
<feature type="transmembrane region" description="Helical" evidence="1">
    <location>
        <begin position="63"/>
        <end position="87"/>
    </location>
</feature>
<feature type="transmembrane region" description="Helical" evidence="1">
    <location>
        <begin position="99"/>
        <end position="120"/>
    </location>
</feature>
<feature type="transmembrane region" description="Helical" evidence="1">
    <location>
        <begin position="37"/>
        <end position="57"/>
    </location>
</feature>
<name>A0A6C0UAC7_9CILI</name>
<feature type="transmembrane region" description="Helical" evidence="1">
    <location>
        <begin position="12"/>
        <end position="30"/>
    </location>
</feature>
<reference evidence="2" key="1">
    <citation type="journal article" date="2019" name="Mitochondrial DNA Part B Resour">
        <title>The complete mitochondrial genome of Gruberia lanceolata (Gruber, 1884) Kahl, 1932 (Ciliophora: Heterotrichea).</title>
        <authorList>
            <person name="Park M.-H."/>
            <person name="Min G.-S."/>
        </authorList>
    </citation>
    <scope>NUCLEOTIDE SEQUENCE</scope>
    <source>
        <strain evidence="2">Gben1</strain>
    </source>
</reference>
<dbReference type="EMBL" id="MK301177">
    <property type="protein sequence ID" value="QIB71974.1"/>
    <property type="molecule type" value="Genomic_DNA"/>
</dbReference>
<organism evidence="2">
    <name type="scientific">Gruberia lanceolata</name>
    <dbReference type="NCBI Taxonomy" id="1978530"/>
    <lineage>
        <taxon>Eukaryota</taxon>
        <taxon>Sar</taxon>
        <taxon>Alveolata</taxon>
        <taxon>Ciliophora</taxon>
        <taxon>Postciliodesmatophora</taxon>
        <taxon>Heterotrichea</taxon>
        <taxon>Heterotrichida</taxon>
        <taxon>Spirostomidae</taxon>
        <taxon>Gruberia</taxon>
    </lineage>
</organism>
<keyword evidence="1" id="KW-1133">Transmembrane helix</keyword>
<sequence>MNLIFDLIFHVKGVNFLEFILQIILLYNLIQILRQDNFYYMLGYFLNFILFLGINFVMYDLDIVAIILWIVYGGVIIIFFIYSMMWIDYTKFYSISSKLTLLQYFIICFFIIFIIFFFSIEFTNESENLVIYQIFWNNYYEILQLDLNEELDILGWGVLYYSTFYFLIISYFLFLACCCVVFIIISTRKIKYKNAYTNYNYIFKNQYLYNFTIYRYQYFYLQDYENTYKLNSVNKNFKISNKFYKVKTFKRWV</sequence>
<dbReference type="AlphaFoldDB" id="A0A6C0UAC7"/>
<gene>
    <name evidence="2" type="primary">nad6</name>
</gene>
<protein>
    <submittedName>
        <fullName evidence="2">NADH dehydrogenase subunit 6</fullName>
    </submittedName>
</protein>